<dbReference type="Proteomes" id="UP000483820">
    <property type="component" value="Chromosome III"/>
</dbReference>
<dbReference type="CTD" id="9815985"/>
<accession>A0A6A5H9I4</accession>
<dbReference type="AlphaFoldDB" id="A0A6A5H9I4"/>
<dbReference type="PANTHER" id="PTHR36517">
    <property type="entry name" value="PROTEIN CBG25732"/>
    <property type="match status" value="1"/>
</dbReference>
<sequence length="305" mass="32431">MTLLQQILFLEPVLYPLSTINGCRVTNIRCQRDDGLSCSSVAIQGITAGGTTSLQTTENSDVSILTMGCNENGQFTYERNVGITELSCVFNQCPPPSCTSCDIRTIPLTAPPAGTSLNTDEATFDGCKAAIVTCQRDDGQVCTTVTVQGTTSSGVSDIRSTMGAGLASAELTCSVDSKYTTGTGSEVTALSCNFNQCPRPSCTSCKPEDTIFVDPPTGEYYYTYRETSGAGECIQADITCRTLGGKVCESIEWLIDSSSGIEQIISANYNAQVSGRNIACSGDGTWNAFFRTEVTKIVCRFNNCA</sequence>
<dbReference type="GeneID" id="9815985"/>
<gene>
    <name evidence="2" type="ORF">GCK72_011792</name>
</gene>
<protein>
    <recommendedName>
        <fullName evidence="1">DUF281 domain-containing protein</fullName>
    </recommendedName>
</protein>
<evidence type="ECO:0000313" key="2">
    <source>
        <dbReference type="EMBL" id="KAF1763526.1"/>
    </source>
</evidence>
<dbReference type="InterPro" id="IPR005098">
    <property type="entry name" value="DUF281"/>
</dbReference>
<name>A0A6A5H9I4_CAERE</name>
<feature type="domain" description="DUF281" evidence="1">
    <location>
        <begin position="125"/>
        <end position="179"/>
    </location>
</feature>
<organism evidence="2 3">
    <name type="scientific">Caenorhabditis remanei</name>
    <name type="common">Caenorhabditis vulgaris</name>
    <dbReference type="NCBI Taxonomy" id="31234"/>
    <lineage>
        <taxon>Eukaryota</taxon>
        <taxon>Metazoa</taxon>
        <taxon>Ecdysozoa</taxon>
        <taxon>Nematoda</taxon>
        <taxon>Chromadorea</taxon>
        <taxon>Rhabditida</taxon>
        <taxon>Rhabditina</taxon>
        <taxon>Rhabditomorpha</taxon>
        <taxon>Rhabditoidea</taxon>
        <taxon>Rhabditidae</taxon>
        <taxon>Peloderinae</taxon>
        <taxon>Caenorhabditis</taxon>
    </lineage>
</organism>
<dbReference type="KEGG" id="crq:GCK72_011792"/>
<reference evidence="2 3" key="1">
    <citation type="submission" date="2019-12" db="EMBL/GenBank/DDBJ databases">
        <title>Chromosome-level assembly of the Caenorhabditis remanei genome.</title>
        <authorList>
            <person name="Teterina A.A."/>
            <person name="Willis J.H."/>
            <person name="Phillips P.C."/>
        </authorList>
    </citation>
    <scope>NUCLEOTIDE SEQUENCE [LARGE SCALE GENOMIC DNA]</scope>
    <source>
        <strain evidence="2 3">PX506</strain>
        <tissue evidence="2">Whole organism</tissue>
    </source>
</reference>
<proteinExistence type="predicted"/>
<comment type="caution">
    <text evidence="2">The sequence shown here is derived from an EMBL/GenBank/DDBJ whole genome shotgun (WGS) entry which is preliminary data.</text>
</comment>
<dbReference type="Pfam" id="PF03436">
    <property type="entry name" value="DUF281"/>
    <property type="match status" value="2"/>
</dbReference>
<evidence type="ECO:0000259" key="1">
    <source>
        <dbReference type="Pfam" id="PF03436"/>
    </source>
</evidence>
<feature type="domain" description="DUF281" evidence="1">
    <location>
        <begin position="233"/>
        <end position="286"/>
    </location>
</feature>
<dbReference type="EMBL" id="WUAV01000003">
    <property type="protein sequence ID" value="KAF1763526.1"/>
    <property type="molecule type" value="Genomic_DNA"/>
</dbReference>
<dbReference type="PANTHER" id="PTHR36517:SF1">
    <property type="entry name" value="C6 DOMAIN-CONTAINING PROTEIN-RELATED"/>
    <property type="match status" value="1"/>
</dbReference>
<dbReference type="RefSeq" id="XP_053588256.1">
    <property type="nucleotide sequence ID" value="XM_053728679.1"/>
</dbReference>
<evidence type="ECO:0000313" key="3">
    <source>
        <dbReference type="Proteomes" id="UP000483820"/>
    </source>
</evidence>